<dbReference type="EMBL" id="BK015592">
    <property type="protein sequence ID" value="DAE14760.1"/>
    <property type="molecule type" value="Genomic_DNA"/>
</dbReference>
<sequence>MMTVGDTGLLAVIPDEEGYVPTAEDRAVFTVREKPGRHAVMEKTIVPEADGRVKIEFASADTARLRPGSYVWDIRFALEAAVDAKGKVTACRKVITPCAPGRMDIVDALKER</sequence>
<protein>
    <submittedName>
        <fullName evidence="1">Uncharacterized protein</fullName>
    </submittedName>
</protein>
<evidence type="ECO:0000313" key="1">
    <source>
        <dbReference type="EMBL" id="DAE14760.1"/>
    </source>
</evidence>
<organism evidence="1">
    <name type="scientific">Podoviridae sp. ctJaJ36</name>
    <dbReference type="NCBI Taxonomy" id="2825243"/>
    <lineage>
        <taxon>Viruses</taxon>
        <taxon>Duplodnaviria</taxon>
        <taxon>Heunggongvirae</taxon>
        <taxon>Uroviricota</taxon>
        <taxon>Caudoviricetes</taxon>
    </lineage>
</organism>
<reference evidence="1" key="1">
    <citation type="journal article" date="2021" name="Proc. Natl. Acad. Sci. U.S.A.">
        <title>A Catalog of Tens of Thousands of Viruses from Human Metagenomes Reveals Hidden Associations with Chronic Diseases.</title>
        <authorList>
            <person name="Tisza M.J."/>
            <person name="Buck C.B."/>
        </authorList>
    </citation>
    <scope>NUCLEOTIDE SEQUENCE</scope>
    <source>
        <strain evidence="1">CtJaJ36</strain>
    </source>
</reference>
<name>A0A8S5Q6R9_9CAUD</name>
<accession>A0A8S5Q6R9</accession>
<proteinExistence type="predicted"/>